<evidence type="ECO:0000256" key="1">
    <source>
        <dbReference type="ARBA" id="ARBA00022490"/>
    </source>
</evidence>
<dbReference type="Proteomes" id="UP000610862">
    <property type="component" value="Unassembled WGS sequence"/>
</dbReference>
<dbReference type="NCBIfam" id="TIGR01851">
    <property type="entry name" value="argC_other"/>
    <property type="match status" value="1"/>
</dbReference>
<dbReference type="SUPFAM" id="SSF55347">
    <property type="entry name" value="Glyceraldehyde-3-phosphate dehydrogenase-like, C-terminal domain"/>
    <property type="match status" value="1"/>
</dbReference>
<dbReference type="InterPro" id="IPR058924">
    <property type="entry name" value="AGPR_dimerisation_dom"/>
</dbReference>
<evidence type="ECO:0000259" key="7">
    <source>
        <dbReference type="SMART" id="SM00859"/>
    </source>
</evidence>
<comment type="function">
    <text evidence="6">Catalyzes the NADPH-dependent reduction of N-acetyl-5-glutamyl phosphate to yield N-acetyl-L-glutamate 5-semialdehyde.</text>
</comment>
<evidence type="ECO:0000256" key="6">
    <source>
        <dbReference type="HAMAP-Rule" id="MF_01110"/>
    </source>
</evidence>
<dbReference type="GO" id="GO:0003942">
    <property type="term" value="F:N-acetyl-gamma-glutamyl-phosphate reductase activity"/>
    <property type="evidence" value="ECO:0007669"/>
    <property type="project" value="UniProtKB-UniRule"/>
</dbReference>
<organism evidence="8 9">
    <name type="scientific">Lentihominibacter hominis</name>
    <dbReference type="NCBI Taxonomy" id="2763645"/>
    <lineage>
        <taxon>Bacteria</taxon>
        <taxon>Bacillati</taxon>
        <taxon>Bacillota</taxon>
        <taxon>Clostridia</taxon>
        <taxon>Peptostreptococcales</taxon>
        <taxon>Anaerovoracaceae</taxon>
        <taxon>Lentihominibacter</taxon>
    </lineage>
</organism>
<dbReference type="PANTHER" id="PTHR32338">
    <property type="entry name" value="N-ACETYL-GAMMA-GLUTAMYL-PHOSPHATE REDUCTASE, CHLOROPLASTIC-RELATED-RELATED"/>
    <property type="match status" value="1"/>
</dbReference>
<evidence type="ECO:0000313" key="9">
    <source>
        <dbReference type="Proteomes" id="UP000610862"/>
    </source>
</evidence>
<accession>A0A926I8S1</accession>
<keyword evidence="9" id="KW-1185">Reference proteome</keyword>
<sequence length="313" mass="33911">MKYKVFIDGAEGTTGLKIHQYFQKRDDIEVLKIDSDKRKDLEERLALIKKADVSFLCLPDSAAREIADAAPAECRILDTSTAHRTDLSWVYGMPELCPQQRDMIKESNRVAVPGCHATGVILLIKPLLEAGIISADYPFSATSLTGYSGGGKKMIAQYEAGDRQRGNMGGQDILCSPRQYGISQTHKHLPEILSATGISTPPAFMPIVGDYYSGMEVTVPVKISGASKTDVEKIMSDYYEGQPLVKVKESLDDEGFIAAGRLSGSNTLEIAVEGNDENILLIATYDNLGKGASGAAIQNMNIMLGIDETKGLI</sequence>
<proteinExistence type="inferred from homology"/>
<dbReference type="RefSeq" id="WP_187524819.1">
    <property type="nucleotide sequence ID" value="NZ_JACRTA010000001.1"/>
</dbReference>
<dbReference type="Gene3D" id="3.40.50.720">
    <property type="entry name" value="NAD(P)-binding Rossmann-like Domain"/>
    <property type="match status" value="1"/>
</dbReference>
<protein>
    <recommendedName>
        <fullName evidence="6">N-acetyl-gamma-glutamyl-phosphate reductase</fullName>
        <shortName evidence="6">AGPR</shortName>
        <ecNumber evidence="6">1.2.1.38</ecNumber>
    </recommendedName>
    <alternativeName>
        <fullName evidence="6">N-acetyl-glutamate semialdehyde dehydrogenase</fullName>
        <shortName evidence="6">NAGSA dehydrogenase</shortName>
    </alternativeName>
</protein>
<keyword evidence="3 6" id="KW-0028">Amino-acid biosynthesis</keyword>
<dbReference type="PANTHER" id="PTHR32338:SF10">
    <property type="entry name" value="N-ACETYL-GAMMA-GLUTAMYL-PHOSPHATE REDUCTASE, CHLOROPLASTIC-RELATED"/>
    <property type="match status" value="1"/>
</dbReference>
<gene>
    <name evidence="6 8" type="primary">argC</name>
    <name evidence="8" type="ORF">H8692_01370</name>
</gene>
<dbReference type="Pfam" id="PF01118">
    <property type="entry name" value="Semialdhyde_dh"/>
    <property type="match status" value="1"/>
</dbReference>
<feature type="active site" evidence="6">
    <location>
        <position position="115"/>
    </location>
</feature>
<dbReference type="GO" id="GO:0006526">
    <property type="term" value="P:L-arginine biosynthetic process"/>
    <property type="evidence" value="ECO:0007669"/>
    <property type="project" value="UniProtKB-UniRule"/>
</dbReference>
<comment type="pathway">
    <text evidence="6">Amino-acid biosynthesis; L-arginine biosynthesis; N(2)-acetyl-L-ornithine from L-glutamate: step 3/4.</text>
</comment>
<comment type="subcellular location">
    <subcellularLocation>
        <location evidence="6">Cytoplasm</location>
    </subcellularLocation>
</comment>
<dbReference type="SUPFAM" id="SSF51735">
    <property type="entry name" value="NAD(P)-binding Rossmann-fold domains"/>
    <property type="match status" value="1"/>
</dbReference>
<dbReference type="AlphaFoldDB" id="A0A926I8S1"/>
<keyword evidence="1 6" id="KW-0963">Cytoplasm</keyword>
<dbReference type="EMBL" id="JACRTA010000001">
    <property type="protein sequence ID" value="MBC8567408.1"/>
    <property type="molecule type" value="Genomic_DNA"/>
</dbReference>
<reference evidence="8" key="1">
    <citation type="submission" date="2020-08" db="EMBL/GenBank/DDBJ databases">
        <title>Genome public.</title>
        <authorList>
            <person name="Liu C."/>
            <person name="Sun Q."/>
        </authorList>
    </citation>
    <scope>NUCLEOTIDE SEQUENCE</scope>
    <source>
        <strain evidence="8">NSJ-24</strain>
    </source>
</reference>
<dbReference type="EC" id="1.2.1.38" evidence="6"/>
<dbReference type="InterPro" id="IPR010136">
    <property type="entry name" value="AGPR_type-2"/>
</dbReference>
<dbReference type="InterPro" id="IPR036291">
    <property type="entry name" value="NAD(P)-bd_dom_sf"/>
</dbReference>
<dbReference type="HAMAP" id="MF_01110">
    <property type="entry name" value="ArgC_type2"/>
    <property type="match status" value="1"/>
</dbReference>
<evidence type="ECO:0000256" key="2">
    <source>
        <dbReference type="ARBA" id="ARBA00022571"/>
    </source>
</evidence>
<dbReference type="InterPro" id="IPR050085">
    <property type="entry name" value="AGPR"/>
</dbReference>
<comment type="similarity">
    <text evidence="6">Belongs to the NAGSA dehydrogenase family. Type 2 subfamily.</text>
</comment>
<evidence type="ECO:0000256" key="3">
    <source>
        <dbReference type="ARBA" id="ARBA00022605"/>
    </source>
</evidence>
<keyword evidence="5 6" id="KW-0560">Oxidoreductase</keyword>
<comment type="catalytic activity">
    <reaction evidence="6">
        <text>N-acetyl-L-glutamate 5-semialdehyde + phosphate + NADP(+) = N-acetyl-L-glutamyl 5-phosphate + NADPH + H(+)</text>
        <dbReference type="Rhea" id="RHEA:21588"/>
        <dbReference type="ChEBI" id="CHEBI:15378"/>
        <dbReference type="ChEBI" id="CHEBI:29123"/>
        <dbReference type="ChEBI" id="CHEBI:43474"/>
        <dbReference type="ChEBI" id="CHEBI:57783"/>
        <dbReference type="ChEBI" id="CHEBI:57936"/>
        <dbReference type="ChEBI" id="CHEBI:58349"/>
        <dbReference type="EC" id="1.2.1.38"/>
    </reaction>
</comment>
<name>A0A926I8S1_9FIRM</name>
<dbReference type="SMART" id="SM00859">
    <property type="entry name" value="Semialdhyde_dh"/>
    <property type="match status" value="1"/>
</dbReference>
<feature type="domain" description="Semialdehyde dehydrogenase NAD-binding" evidence="7">
    <location>
        <begin position="4"/>
        <end position="104"/>
    </location>
</feature>
<dbReference type="CDD" id="cd23935">
    <property type="entry name" value="AGPR_2_C"/>
    <property type="match status" value="1"/>
</dbReference>
<dbReference type="GO" id="GO:0051287">
    <property type="term" value="F:NAD binding"/>
    <property type="evidence" value="ECO:0007669"/>
    <property type="project" value="InterPro"/>
</dbReference>
<evidence type="ECO:0000256" key="5">
    <source>
        <dbReference type="ARBA" id="ARBA00023002"/>
    </source>
</evidence>
<dbReference type="Gene3D" id="3.30.360.10">
    <property type="entry name" value="Dihydrodipicolinate Reductase, domain 2"/>
    <property type="match status" value="1"/>
</dbReference>
<keyword evidence="4 6" id="KW-0521">NADP</keyword>
<dbReference type="InterPro" id="IPR000534">
    <property type="entry name" value="Semialdehyde_DH_NAD-bd"/>
</dbReference>
<keyword evidence="2 6" id="KW-0055">Arginine biosynthesis</keyword>
<comment type="caution">
    <text evidence="8">The sequence shown here is derived from an EMBL/GenBank/DDBJ whole genome shotgun (WGS) entry which is preliminary data.</text>
</comment>
<evidence type="ECO:0000256" key="4">
    <source>
        <dbReference type="ARBA" id="ARBA00022857"/>
    </source>
</evidence>
<dbReference type="GO" id="GO:0005737">
    <property type="term" value="C:cytoplasm"/>
    <property type="evidence" value="ECO:0007669"/>
    <property type="project" value="UniProtKB-SubCell"/>
</dbReference>
<evidence type="ECO:0000313" key="8">
    <source>
        <dbReference type="EMBL" id="MBC8567408.1"/>
    </source>
</evidence>
<dbReference type="Pfam" id="PF22698">
    <property type="entry name" value="Semialdhyde_dhC_1"/>
    <property type="match status" value="1"/>
</dbReference>